<evidence type="ECO:0008006" key="4">
    <source>
        <dbReference type="Google" id="ProtNLM"/>
    </source>
</evidence>
<gene>
    <name evidence="2" type="ORF">EV192_111112</name>
</gene>
<keyword evidence="3" id="KW-1185">Reference proteome</keyword>
<dbReference type="EMBL" id="SLWS01000011">
    <property type="protein sequence ID" value="TCO52918.1"/>
    <property type="molecule type" value="Genomic_DNA"/>
</dbReference>
<feature type="chain" id="PRO_5039715258" description="Restriction endonuclease" evidence="1">
    <location>
        <begin position="18"/>
        <end position="440"/>
    </location>
</feature>
<name>A0A4R2J8P8_9PSEU</name>
<dbReference type="AlphaFoldDB" id="A0A4R2J8P8"/>
<evidence type="ECO:0000256" key="1">
    <source>
        <dbReference type="SAM" id="SignalP"/>
    </source>
</evidence>
<proteinExistence type="predicted"/>
<keyword evidence="1" id="KW-0732">Signal</keyword>
<comment type="caution">
    <text evidence="2">The sequence shown here is derived from an EMBL/GenBank/DDBJ whole genome shotgun (WGS) entry which is preliminary data.</text>
</comment>
<feature type="signal peptide" evidence="1">
    <location>
        <begin position="1"/>
        <end position="17"/>
    </location>
</feature>
<dbReference type="OrthoDB" id="3684982at2"/>
<protein>
    <recommendedName>
        <fullName evidence="4">Restriction endonuclease</fullName>
    </recommendedName>
</protein>
<evidence type="ECO:0000313" key="3">
    <source>
        <dbReference type="Proteomes" id="UP000295680"/>
    </source>
</evidence>
<organism evidence="2 3">
    <name type="scientific">Actinocrispum wychmicini</name>
    <dbReference type="NCBI Taxonomy" id="1213861"/>
    <lineage>
        <taxon>Bacteria</taxon>
        <taxon>Bacillati</taxon>
        <taxon>Actinomycetota</taxon>
        <taxon>Actinomycetes</taxon>
        <taxon>Pseudonocardiales</taxon>
        <taxon>Pseudonocardiaceae</taxon>
        <taxon>Actinocrispum</taxon>
    </lineage>
</organism>
<reference evidence="2 3" key="1">
    <citation type="submission" date="2019-03" db="EMBL/GenBank/DDBJ databases">
        <title>Genomic Encyclopedia of Type Strains, Phase IV (KMG-IV): sequencing the most valuable type-strain genomes for metagenomic binning, comparative biology and taxonomic classification.</title>
        <authorList>
            <person name="Goeker M."/>
        </authorList>
    </citation>
    <scope>NUCLEOTIDE SEQUENCE [LARGE SCALE GENOMIC DNA]</scope>
    <source>
        <strain evidence="2 3">DSM 45934</strain>
    </source>
</reference>
<dbReference type="RefSeq" id="WP_132123887.1">
    <property type="nucleotide sequence ID" value="NZ_SLWS01000011.1"/>
</dbReference>
<sequence>MSSAVIVVAPVATPAIAAGAVVLVGAVAVAAAAVLVARAANAAIEGAVRAVGDYGEKVEGRVAEIEAAEVEVLRWQMAAADVVAVNARIRLLREQAKVAGSPVDVPPPLPLTASRNPVELSRLVAAAQAGIATAQEALDALVPLPRLTVVAQSPKAEKEMAAALASHQETLRSRYTEAIAGRPVSVPAGAVEEVLALLDPDATTDECAEVRSTAANLATQGHQGLYLTTLRQRIVAEINPKVERRRLAAGWVQVLEDGPLNDALAGVERPARFAGTVEQLQAVVAGNRDLTDDLRAESTRLMRWAQETADQVFVLELARKWFTDNGYQVEETFDARDCVGLRLGHSDWKGEYTADVSVDRDAVISGKLVREFQVVEDASERNRAHCGVFADNIEEMARQIAAQDARASVVVDRDHLLEHRTEQTVDTTPHVRPIVRYKDK</sequence>
<evidence type="ECO:0000313" key="2">
    <source>
        <dbReference type="EMBL" id="TCO52918.1"/>
    </source>
</evidence>
<dbReference type="Proteomes" id="UP000295680">
    <property type="component" value="Unassembled WGS sequence"/>
</dbReference>
<accession>A0A4R2J8P8</accession>